<dbReference type="Proteomes" id="UP001066276">
    <property type="component" value="Chromosome 8"/>
</dbReference>
<comment type="caution">
    <text evidence="2">The sequence shown here is derived from an EMBL/GenBank/DDBJ whole genome shotgun (WGS) entry which is preliminary data.</text>
</comment>
<feature type="compositionally biased region" description="Basic residues" evidence="1">
    <location>
        <begin position="136"/>
        <end position="149"/>
    </location>
</feature>
<gene>
    <name evidence="2" type="ORF">NDU88_006311</name>
</gene>
<evidence type="ECO:0000256" key="1">
    <source>
        <dbReference type="SAM" id="MobiDB-lite"/>
    </source>
</evidence>
<evidence type="ECO:0000313" key="3">
    <source>
        <dbReference type="Proteomes" id="UP001066276"/>
    </source>
</evidence>
<organism evidence="2 3">
    <name type="scientific">Pleurodeles waltl</name>
    <name type="common">Iberian ribbed newt</name>
    <dbReference type="NCBI Taxonomy" id="8319"/>
    <lineage>
        <taxon>Eukaryota</taxon>
        <taxon>Metazoa</taxon>
        <taxon>Chordata</taxon>
        <taxon>Craniata</taxon>
        <taxon>Vertebrata</taxon>
        <taxon>Euteleostomi</taxon>
        <taxon>Amphibia</taxon>
        <taxon>Batrachia</taxon>
        <taxon>Caudata</taxon>
        <taxon>Salamandroidea</taxon>
        <taxon>Salamandridae</taxon>
        <taxon>Pleurodelinae</taxon>
        <taxon>Pleurodeles</taxon>
    </lineage>
</organism>
<feature type="region of interest" description="Disordered" evidence="1">
    <location>
        <begin position="22"/>
        <end position="186"/>
    </location>
</feature>
<proteinExistence type="predicted"/>
<evidence type="ECO:0000313" key="2">
    <source>
        <dbReference type="EMBL" id="KAJ1118116.1"/>
    </source>
</evidence>
<reference evidence="2" key="1">
    <citation type="journal article" date="2022" name="bioRxiv">
        <title>Sequencing and chromosome-scale assembly of the giantPleurodeles waltlgenome.</title>
        <authorList>
            <person name="Brown T."/>
            <person name="Elewa A."/>
            <person name="Iarovenko S."/>
            <person name="Subramanian E."/>
            <person name="Araus A.J."/>
            <person name="Petzold A."/>
            <person name="Susuki M."/>
            <person name="Suzuki K.-i.T."/>
            <person name="Hayashi T."/>
            <person name="Toyoda A."/>
            <person name="Oliveira C."/>
            <person name="Osipova E."/>
            <person name="Leigh N.D."/>
            <person name="Simon A."/>
            <person name="Yun M.H."/>
        </authorList>
    </citation>
    <scope>NUCLEOTIDE SEQUENCE</scope>
    <source>
        <strain evidence="2">20211129_DDA</strain>
        <tissue evidence="2">Liver</tissue>
    </source>
</reference>
<protein>
    <submittedName>
        <fullName evidence="2">Uncharacterized protein</fullName>
    </submittedName>
</protein>
<dbReference type="EMBL" id="JANPWB010000012">
    <property type="protein sequence ID" value="KAJ1118116.1"/>
    <property type="molecule type" value="Genomic_DNA"/>
</dbReference>
<feature type="compositionally biased region" description="Low complexity" evidence="1">
    <location>
        <begin position="163"/>
        <end position="172"/>
    </location>
</feature>
<dbReference type="AlphaFoldDB" id="A0AAV7NPU9"/>
<keyword evidence="3" id="KW-1185">Reference proteome</keyword>
<name>A0AAV7NPU9_PLEWA</name>
<sequence length="186" mass="19692">MVKLKRVLNEAPGLRSHWQHLRPSCQATRRPRGLCSNRPHPGRSQLFRASGHRWASAEPTPSERGSRGADISVSASAQKAIDGTNLHQRASDSGRGTATAQPRSGAAAPEGSEMLSPASAAIHEAGASPLQSPVRARLRHSAPSPRRRPAAPGGVRAGRSRSRGPGSTAASSQYTERPHRPMCSRG</sequence>
<accession>A0AAV7NPU9</accession>